<reference evidence="4 5" key="1">
    <citation type="submission" date="2015-10" db="EMBL/GenBank/DDBJ databases">
        <title>Erysipelothrix larvae sp. LV19 isolated from the larval gut of the rhinoceros beetle, Trypoxylus dichotomus.</title>
        <authorList>
            <person name="Lim S."/>
            <person name="Kim B.-C."/>
        </authorList>
    </citation>
    <scope>NUCLEOTIDE SEQUENCE [LARGE SCALE GENOMIC DNA]</scope>
    <source>
        <strain evidence="4 5">LV19</strain>
    </source>
</reference>
<dbReference type="Proteomes" id="UP000063781">
    <property type="component" value="Chromosome"/>
</dbReference>
<dbReference type="GO" id="GO:0046872">
    <property type="term" value="F:metal ion binding"/>
    <property type="evidence" value="ECO:0007669"/>
    <property type="project" value="InterPro"/>
</dbReference>
<dbReference type="RefSeq" id="WP_067633291.1">
    <property type="nucleotide sequence ID" value="NZ_CP013213.1"/>
</dbReference>
<feature type="domain" description="Alcohol dehydrogenase iron-type/glycerol dehydrogenase GldA" evidence="2">
    <location>
        <begin position="9"/>
        <end position="180"/>
    </location>
</feature>
<dbReference type="STRING" id="1514105.AOC36_08315"/>
<dbReference type="OrthoDB" id="9801156at2"/>
<dbReference type="Gene3D" id="1.20.1090.10">
    <property type="entry name" value="Dehydroquinate synthase-like - alpha domain"/>
    <property type="match status" value="1"/>
</dbReference>
<feature type="domain" description="Fe-containing alcohol dehydrogenase-like C-terminal" evidence="3">
    <location>
        <begin position="192"/>
        <end position="394"/>
    </location>
</feature>
<keyword evidence="5" id="KW-1185">Reference proteome</keyword>
<evidence type="ECO:0000259" key="2">
    <source>
        <dbReference type="Pfam" id="PF00465"/>
    </source>
</evidence>
<dbReference type="PANTHER" id="PTHR43633:SF1">
    <property type="entry name" value="ALCOHOL DEHYDROGENASE YQHD"/>
    <property type="match status" value="1"/>
</dbReference>
<dbReference type="Pfam" id="PF00465">
    <property type="entry name" value="Fe-ADH"/>
    <property type="match status" value="1"/>
</dbReference>
<evidence type="ECO:0000313" key="5">
    <source>
        <dbReference type="Proteomes" id="UP000063781"/>
    </source>
</evidence>
<accession>A0A0X8H189</accession>
<dbReference type="GO" id="GO:0008106">
    <property type="term" value="F:alcohol dehydrogenase (NADP+) activity"/>
    <property type="evidence" value="ECO:0007669"/>
    <property type="project" value="TreeGrafter"/>
</dbReference>
<protein>
    <submittedName>
        <fullName evidence="4">Butanol dehydrogenase</fullName>
    </submittedName>
</protein>
<dbReference type="PANTHER" id="PTHR43633">
    <property type="entry name" value="ALCOHOL DEHYDROGENASE YQHD"/>
    <property type="match status" value="1"/>
</dbReference>
<dbReference type="AlphaFoldDB" id="A0A0X8H189"/>
<evidence type="ECO:0000256" key="1">
    <source>
        <dbReference type="ARBA" id="ARBA00023002"/>
    </source>
</evidence>
<organism evidence="4 5">
    <name type="scientific">Erysipelothrix larvae</name>
    <dbReference type="NCBI Taxonomy" id="1514105"/>
    <lineage>
        <taxon>Bacteria</taxon>
        <taxon>Bacillati</taxon>
        <taxon>Bacillota</taxon>
        <taxon>Erysipelotrichia</taxon>
        <taxon>Erysipelotrichales</taxon>
        <taxon>Erysipelotrichaceae</taxon>
        <taxon>Erysipelothrix</taxon>
    </lineage>
</organism>
<dbReference type="GO" id="GO:0005829">
    <property type="term" value="C:cytosol"/>
    <property type="evidence" value="ECO:0007669"/>
    <property type="project" value="TreeGrafter"/>
</dbReference>
<dbReference type="GO" id="GO:1990002">
    <property type="term" value="F:methylglyoxal reductase (NADPH) (acetol producing) activity"/>
    <property type="evidence" value="ECO:0007669"/>
    <property type="project" value="TreeGrafter"/>
</dbReference>
<evidence type="ECO:0000259" key="3">
    <source>
        <dbReference type="Pfam" id="PF25137"/>
    </source>
</evidence>
<dbReference type="Pfam" id="PF25137">
    <property type="entry name" value="ADH_Fe_C"/>
    <property type="match status" value="1"/>
</dbReference>
<dbReference type="Gene3D" id="3.40.50.1970">
    <property type="match status" value="1"/>
</dbReference>
<dbReference type="EMBL" id="CP013213">
    <property type="protein sequence ID" value="AMC93989.1"/>
    <property type="molecule type" value="Genomic_DNA"/>
</dbReference>
<dbReference type="InterPro" id="IPR001670">
    <property type="entry name" value="ADH_Fe/GldA"/>
</dbReference>
<dbReference type="GO" id="GO:1990362">
    <property type="term" value="F:butanol dehydrogenase (NAD+) activity"/>
    <property type="evidence" value="ECO:0007669"/>
    <property type="project" value="InterPro"/>
</dbReference>
<gene>
    <name evidence="4" type="ORF">AOC36_08315</name>
</gene>
<dbReference type="InterPro" id="IPR044731">
    <property type="entry name" value="BDH-like"/>
</dbReference>
<name>A0A0X8H189_9FIRM</name>
<dbReference type="SUPFAM" id="SSF56796">
    <property type="entry name" value="Dehydroquinate synthase-like"/>
    <property type="match status" value="1"/>
</dbReference>
<dbReference type="InterPro" id="IPR056798">
    <property type="entry name" value="ADH_Fe_C"/>
</dbReference>
<dbReference type="CDD" id="cd08187">
    <property type="entry name" value="BDH"/>
    <property type="match status" value="1"/>
</dbReference>
<keyword evidence="1" id="KW-0560">Oxidoreductase</keyword>
<dbReference type="FunFam" id="3.40.50.1970:FF:000003">
    <property type="entry name" value="Alcohol dehydrogenase, iron-containing"/>
    <property type="match status" value="1"/>
</dbReference>
<dbReference type="KEGG" id="erl:AOC36_08315"/>
<evidence type="ECO:0000313" key="4">
    <source>
        <dbReference type="EMBL" id="AMC93989.1"/>
    </source>
</evidence>
<proteinExistence type="predicted"/>
<sequence length="395" mass="43170">MINFEFHNPTKVVFGKKSESQVGQLIKSFNGNKVLIHYGGNYLFENGVMDAITTSITQEGLEYILFGGVVPNPRLELAKEGVELAKREKVDFILAVGGGSAIDSAKAIAYGLVNDFDLEDLFMAKVTTSNIAPIGCISTIAATGSETSNSTVVTLEYNGEVLKRSYNHDCARPLFAIMNPELTFSVPPYQSASGGADIMFHTMERYFSNTEDVKLTDKIGEAILQTVYQEVPKVLTNPNNYEARANLMWAGSLSHNGLTGTGRASDFPVHKISHELSAMYDVTHGASLTAVWGTWSRYVLNNHINKFAQLAVNVFGIDPNFEDLKETALNGIVAWETWCKDIGMPTSLSELGVNPTDKEIEEMANHAVMTGGGTIGKFFKPLSQKDVVNIFNLAM</sequence>